<dbReference type="AlphaFoldDB" id="A0A3M7M698"/>
<accession>A0A3M7M698</accession>
<name>A0A3M7M698_9PLEO</name>
<reference evidence="1 2" key="1">
    <citation type="journal article" date="2014" name="PLoS ONE">
        <title>De novo Genome Assembly of the Fungal Plant Pathogen Pyrenophora semeniperda.</title>
        <authorList>
            <person name="Soliai M.M."/>
            <person name="Meyer S.E."/>
            <person name="Udall J.A."/>
            <person name="Elzinga D.E."/>
            <person name="Hermansen R.A."/>
            <person name="Bodily P.M."/>
            <person name="Hart A.A."/>
            <person name="Coleman C.E."/>
        </authorList>
    </citation>
    <scope>NUCLEOTIDE SEQUENCE [LARGE SCALE GENOMIC DNA]</scope>
    <source>
        <strain evidence="1 2">CCB06</strain>
        <tissue evidence="1">Mycelium</tissue>
    </source>
</reference>
<keyword evidence="2" id="KW-1185">Reference proteome</keyword>
<dbReference type="EMBL" id="KE747824">
    <property type="protein sequence ID" value="RMZ70021.1"/>
    <property type="molecule type" value="Genomic_DNA"/>
</dbReference>
<evidence type="ECO:0000313" key="2">
    <source>
        <dbReference type="Proteomes" id="UP000265663"/>
    </source>
</evidence>
<evidence type="ECO:0000313" key="1">
    <source>
        <dbReference type="EMBL" id="RMZ70021.1"/>
    </source>
</evidence>
<proteinExistence type="predicted"/>
<dbReference type="Proteomes" id="UP000265663">
    <property type="component" value="Unassembled WGS sequence"/>
</dbReference>
<protein>
    <submittedName>
        <fullName evidence="1">Uncharacterized protein</fullName>
    </submittedName>
</protein>
<gene>
    <name evidence="1" type="ORF">GMOD_00000054</name>
</gene>
<sequence length="289" mass="32110">MCAWRRSSTSSARLPKRKMFCSPISRVISIYCILVTSRKQLKLYTYIGTVTGSDDQTTVEAELHVTCTRRLSTGSRNVFANVAGRANDLCFADVVVGQIDDLEDVAHVFVVVDHLADLVDEMNDRLGHPVSWRSFASEDCNTRRQLLALLGRHGLDLEIAMDDTKDVQLLALVFVNTFDLDIEERVWVDLDAIVLHDVLCKSHLVGMLDVAELLTELLVIDKGLELVEQREILQKLVSTQFGSNQCRELGIGLVKPSSRGDAVGDICELVRPIDLDKVLEDGGLDQVGM</sequence>
<organism evidence="1 2">
    <name type="scientific">Pyrenophora seminiperda CCB06</name>
    <dbReference type="NCBI Taxonomy" id="1302712"/>
    <lineage>
        <taxon>Eukaryota</taxon>
        <taxon>Fungi</taxon>
        <taxon>Dikarya</taxon>
        <taxon>Ascomycota</taxon>
        <taxon>Pezizomycotina</taxon>
        <taxon>Dothideomycetes</taxon>
        <taxon>Pleosporomycetidae</taxon>
        <taxon>Pleosporales</taxon>
        <taxon>Pleosporineae</taxon>
        <taxon>Pleosporaceae</taxon>
        <taxon>Pyrenophora</taxon>
    </lineage>
</organism>
<dbReference type="OrthoDB" id="8123858at2759"/>